<dbReference type="RefSeq" id="WP_125230090.1">
    <property type="nucleotide sequence ID" value="NZ_RWJI01000001.1"/>
</dbReference>
<accession>A0A426RSX1</accession>
<name>A0A426RSX1_9SPHN</name>
<feature type="transmembrane region" description="Helical" evidence="1">
    <location>
        <begin position="77"/>
        <end position="97"/>
    </location>
</feature>
<dbReference type="AlphaFoldDB" id="A0A426RSX1"/>
<evidence type="ECO:0000256" key="1">
    <source>
        <dbReference type="SAM" id="Phobius"/>
    </source>
</evidence>
<gene>
    <name evidence="2" type="ORF">D7D48_04165</name>
</gene>
<dbReference type="Proteomes" id="UP000268553">
    <property type="component" value="Unassembled WGS sequence"/>
</dbReference>
<feature type="transmembrane region" description="Helical" evidence="1">
    <location>
        <begin position="12"/>
        <end position="32"/>
    </location>
</feature>
<keyword evidence="1" id="KW-0472">Membrane</keyword>
<evidence type="ECO:0008006" key="4">
    <source>
        <dbReference type="Google" id="ProtNLM"/>
    </source>
</evidence>
<dbReference type="OrthoDB" id="7427621at2"/>
<proteinExistence type="predicted"/>
<evidence type="ECO:0000313" key="2">
    <source>
        <dbReference type="EMBL" id="RRQ52074.1"/>
    </source>
</evidence>
<feature type="transmembrane region" description="Helical" evidence="1">
    <location>
        <begin position="109"/>
        <end position="133"/>
    </location>
</feature>
<protein>
    <recommendedName>
        <fullName evidence="4">DUF2269 family protein</fullName>
    </recommendedName>
</protein>
<reference evidence="2 3" key="1">
    <citation type="submission" date="2018-12" db="EMBL/GenBank/DDBJ databases">
        <authorList>
            <person name="Kim S.-J."/>
            <person name="Jung G.-Y."/>
        </authorList>
    </citation>
    <scope>NUCLEOTIDE SEQUENCE [LARGE SCALE GENOMIC DNA]</scope>
    <source>
        <strain evidence="2 3">03SU3-P</strain>
    </source>
</reference>
<comment type="caution">
    <text evidence="2">The sequence shown here is derived from an EMBL/GenBank/DDBJ whole genome shotgun (WGS) entry which is preliminary data.</text>
</comment>
<keyword evidence="1" id="KW-1133">Transmembrane helix</keyword>
<keyword evidence="1" id="KW-0812">Transmembrane</keyword>
<organism evidence="2 3">
    <name type="scientific">Sphingorhabdus wooponensis</name>
    <dbReference type="NCBI Taxonomy" id="940136"/>
    <lineage>
        <taxon>Bacteria</taxon>
        <taxon>Pseudomonadati</taxon>
        <taxon>Pseudomonadota</taxon>
        <taxon>Alphaproteobacteria</taxon>
        <taxon>Sphingomonadales</taxon>
        <taxon>Sphingomonadaceae</taxon>
        <taxon>Sphingorhabdus</taxon>
    </lineage>
</organism>
<feature type="transmembrane region" description="Helical" evidence="1">
    <location>
        <begin position="153"/>
        <end position="171"/>
    </location>
</feature>
<dbReference type="EMBL" id="RWJI01000001">
    <property type="protein sequence ID" value="RRQ52074.1"/>
    <property type="molecule type" value="Genomic_DNA"/>
</dbReference>
<keyword evidence="3" id="KW-1185">Reference proteome</keyword>
<sequence>MLKETAQEKRFWAFWLLGILLLAAQIVMNVWLVTDATPLGMSDHQAAGNAARVDYIHAAWAASGVMDLAIYSMELDLIFIGIYAWGAFAGGRMFAAVPHPMLARLGKVIMVAAIGFAITDYAETISQLIQAAFTGGHELLSSVAATARPIKTILFLVTFFGVLVGLAIRSWKSRAA</sequence>
<evidence type="ECO:0000313" key="3">
    <source>
        <dbReference type="Proteomes" id="UP000268553"/>
    </source>
</evidence>